<gene>
    <name evidence="2" type="ORF">EP867_01010</name>
</gene>
<dbReference type="Gene3D" id="1.10.150.240">
    <property type="entry name" value="Putative phosphatase, domain 2"/>
    <property type="match status" value="1"/>
</dbReference>
<dbReference type="Gene3D" id="3.40.50.1000">
    <property type="entry name" value="HAD superfamily/HAD-like"/>
    <property type="match status" value="1"/>
</dbReference>
<keyword evidence="1 2" id="KW-0378">Hydrolase</keyword>
<name>A0A444MH17_9RHOB</name>
<dbReference type="SUPFAM" id="SSF56784">
    <property type="entry name" value="HAD-like"/>
    <property type="match status" value="1"/>
</dbReference>
<evidence type="ECO:0000313" key="3">
    <source>
        <dbReference type="Proteomes" id="UP000287168"/>
    </source>
</evidence>
<keyword evidence="3" id="KW-1185">Reference proteome</keyword>
<sequence>MERALTLTTLGFDADDTLWHNESFFRRTGEEILRLLAPWCPPEELTAEQLAAERRNIPLYGYGVKGFTLSVMETAIRVSDGRVPAKVLGEVMAAGRDLLAHPLELLPGAGDALEALARTHRLLLITKGDLMHQERKLAASGLRGLFDGVEILSEKDSTAYGRIFARHGTAPEQALMVGNSMKSDVLPALEAGAWGVFVPHGTPWALEHAEAPEGHPRYREIASIDRLPELINTLRLR</sequence>
<protein>
    <submittedName>
        <fullName evidence="2">HAD family hydrolase</fullName>
    </submittedName>
</protein>
<comment type="caution">
    <text evidence="2">The sequence shown here is derived from an EMBL/GenBank/DDBJ whole genome shotgun (WGS) entry which is preliminary data.</text>
</comment>
<dbReference type="PANTHER" id="PTHR43316">
    <property type="entry name" value="HYDROLASE, HALOACID DELAHOGENASE-RELATED"/>
    <property type="match status" value="1"/>
</dbReference>
<dbReference type="InterPro" id="IPR051540">
    <property type="entry name" value="S-2-haloacid_dehalogenase"/>
</dbReference>
<dbReference type="GO" id="GO:0016787">
    <property type="term" value="F:hydrolase activity"/>
    <property type="evidence" value="ECO:0007669"/>
    <property type="project" value="UniProtKB-KW"/>
</dbReference>
<reference evidence="2 3" key="1">
    <citation type="journal article" date="2015" name="Int. J. Syst. Evol. Microbiol.">
        <title>Gemmobacter intermedius sp. nov., isolated from a white stork (Ciconia ciconia).</title>
        <authorList>
            <person name="Kampfer P."/>
            <person name="Jerzak L."/>
            <person name="Wilharm G."/>
            <person name="Golke J."/>
            <person name="Busse H.J."/>
            <person name="Glaeser S.P."/>
        </authorList>
    </citation>
    <scope>NUCLEOTIDE SEQUENCE [LARGE SCALE GENOMIC DNA]</scope>
    <source>
        <strain evidence="2 3">119/4</strain>
    </source>
</reference>
<dbReference type="InterPro" id="IPR023198">
    <property type="entry name" value="PGP-like_dom2"/>
</dbReference>
<proteinExistence type="predicted"/>
<accession>A0A444MH17</accession>
<dbReference type="InterPro" id="IPR036412">
    <property type="entry name" value="HAD-like_sf"/>
</dbReference>
<dbReference type="AlphaFoldDB" id="A0A444MH17"/>
<dbReference type="SFLD" id="SFLDG01129">
    <property type="entry name" value="C1.5:_HAD__Beta-PGM__Phosphata"/>
    <property type="match status" value="1"/>
</dbReference>
<organism evidence="2 3">
    <name type="scientific">Falsigemmobacter intermedius</name>
    <dbReference type="NCBI Taxonomy" id="1553448"/>
    <lineage>
        <taxon>Bacteria</taxon>
        <taxon>Pseudomonadati</taxon>
        <taxon>Pseudomonadota</taxon>
        <taxon>Alphaproteobacteria</taxon>
        <taxon>Rhodobacterales</taxon>
        <taxon>Paracoccaceae</taxon>
        <taxon>Falsigemmobacter</taxon>
    </lineage>
</organism>
<dbReference type="OrthoDB" id="6101375at2"/>
<dbReference type="PANTHER" id="PTHR43316:SF8">
    <property type="entry name" value="HAD FAMILY HYDROLASE"/>
    <property type="match status" value="1"/>
</dbReference>
<evidence type="ECO:0000313" key="2">
    <source>
        <dbReference type="EMBL" id="RWY45664.1"/>
    </source>
</evidence>
<dbReference type="Proteomes" id="UP000287168">
    <property type="component" value="Unassembled WGS sequence"/>
</dbReference>
<dbReference type="Pfam" id="PF00702">
    <property type="entry name" value="Hydrolase"/>
    <property type="match status" value="1"/>
</dbReference>
<dbReference type="CDD" id="cd07515">
    <property type="entry name" value="HAD-like"/>
    <property type="match status" value="1"/>
</dbReference>
<dbReference type="SFLD" id="SFLDS00003">
    <property type="entry name" value="Haloacid_Dehalogenase"/>
    <property type="match status" value="1"/>
</dbReference>
<dbReference type="InterPro" id="IPR023214">
    <property type="entry name" value="HAD_sf"/>
</dbReference>
<evidence type="ECO:0000256" key="1">
    <source>
        <dbReference type="ARBA" id="ARBA00022801"/>
    </source>
</evidence>
<dbReference type="EMBL" id="SBLC01000001">
    <property type="protein sequence ID" value="RWY45664.1"/>
    <property type="molecule type" value="Genomic_DNA"/>
</dbReference>